<evidence type="ECO:0000256" key="1">
    <source>
        <dbReference type="SAM" id="MobiDB-lite"/>
    </source>
</evidence>
<dbReference type="EMBL" id="BKAJ01000213">
    <property type="protein sequence ID" value="GEP61300.1"/>
    <property type="molecule type" value="Genomic_DNA"/>
</dbReference>
<gene>
    <name evidence="3" type="ORF">RSO01_84660</name>
</gene>
<organism evidence="3 4">
    <name type="scientific">Reyranella soli</name>
    <dbReference type="NCBI Taxonomy" id="1230389"/>
    <lineage>
        <taxon>Bacteria</taxon>
        <taxon>Pseudomonadati</taxon>
        <taxon>Pseudomonadota</taxon>
        <taxon>Alphaproteobacteria</taxon>
        <taxon>Hyphomicrobiales</taxon>
        <taxon>Reyranellaceae</taxon>
        <taxon>Reyranella</taxon>
    </lineage>
</organism>
<dbReference type="Proteomes" id="UP000321058">
    <property type="component" value="Unassembled WGS sequence"/>
</dbReference>
<dbReference type="Pfam" id="PF18932">
    <property type="entry name" value="DUF5681"/>
    <property type="match status" value="1"/>
</dbReference>
<feature type="domain" description="DUF5681" evidence="2">
    <location>
        <begin position="25"/>
        <end position="104"/>
    </location>
</feature>
<name>A0A512NQS4_9HYPH</name>
<dbReference type="AlphaFoldDB" id="A0A512NQS4"/>
<dbReference type="InterPro" id="IPR043736">
    <property type="entry name" value="DUF5681"/>
</dbReference>
<sequence>MSEQKDQPQAASPDSYQVGYGKPPKQAQFKKGQSGNPKGRPRATEAHMPVSRIIRRSLSEEIKVHVNGKQRKMTRLEAVIEMLFAMVRKGDLRAAKMLIDLGHKHIAPHQTLAELMGDRPLFTFTKEEAAKFSKKKLMEGIVFDDHEDDEGGQPVL</sequence>
<dbReference type="RefSeq" id="WP_147156607.1">
    <property type="nucleotide sequence ID" value="NZ_BKAJ01000213.1"/>
</dbReference>
<reference evidence="3 4" key="1">
    <citation type="submission" date="2019-07" db="EMBL/GenBank/DDBJ databases">
        <title>Whole genome shotgun sequence of Reyranella soli NBRC 108950.</title>
        <authorList>
            <person name="Hosoyama A."/>
            <person name="Uohara A."/>
            <person name="Ohji S."/>
            <person name="Ichikawa N."/>
        </authorList>
    </citation>
    <scope>NUCLEOTIDE SEQUENCE [LARGE SCALE GENOMIC DNA]</scope>
    <source>
        <strain evidence="3 4">NBRC 108950</strain>
    </source>
</reference>
<dbReference type="OrthoDB" id="2086138at2"/>
<evidence type="ECO:0000313" key="4">
    <source>
        <dbReference type="Proteomes" id="UP000321058"/>
    </source>
</evidence>
<evidence type="ECO:0000259" key="2">
    <source>
        <dbReference type="Pfam" id="PF18932"/>
    </source>
</evidence>
<comment type="caution">
    <text evidence="3">The sequence shown here is derived from an EMBL/GenBank/DDBJ whole genome shotgun (WGS) entry which is preliminary data.</text>
</comment>
<protein>
    <recommendedName>
        <fullName evidence="2">DUF5681 domain-containing protein</fullName>
    </recommendedName>
</protein>
<feature type="region of interest" description="Disordered" evidence="1">
    <location>
        <begin position="1"/>
        <end position="46"/>
    </location>
</feature>
<proteinExistence type="predicted"/>
<accession>A0A512NQS4</accession>
<evidence type="ECO:0000313" key="3">
    <source>
        <dbReference type="EMBL" id="GEP61300.1"/>
    </source>
</evidence>
<keyword evidence="4" id="KW-1185">Reference proteome</keyword>